<keyword evidence="2" id="KW-1185">Reference proteome</keyword>
<sequence length="175" mass="19940">MVNLESLKIDLKSLEQGATPFEFELDDAFFESLETTEVQRGNLHVSLLVNRTNDYYDLNFHIEGSVMVPCDLCLDDMEQKIDTDNRLAAKFGENYSEDDDLVTVVEDEGILDVAWFIYEFTELNIPIKHVHAPGKCNPAMIKKLQEHSATRSSGEEIENDVDPRWAALSNLKIED</sequence>
<proteinExistence type="predicted"/>
<dbReference type="EMBL" id="AP024484">
    <property type="protein sequence ID" value="BCS85628.1"/>
    <property type="molecule type" value="Genomic_DNA"/>
</dbReference>
<name>A0ABN6EIB8_9BACT</name>
<gene>
    <name evidence="1" type="ORF">prwr041_15210</name>
</gene>
<dbReference type="RefSeq" id="WP_207153266.1">
    <property type="nucleotide sequence ID" value="NZ_AP024484.1"/>
</dbReference>
<protein>
    <submittedName>
        <fullName evidence="1">DUF177 domain-containing protein</fullName>
    </submittedName>
</protein>
<evidence type="ECO:0000313" key="1">
    <source>
        <dbReference type="EMBL" id="BCS85628.1"/>
    </source>
</evidence>
<accession>A0ABN6EIB8</accession>
<reference evidence="1 2" key="1">
    <citation type="journal article" date="2022" name="Int. J. Syst. Evol. Microbiol.">
        <title>Prevotella herbatica sp. nov., a plant polysaccharide-decomposing anaerobic bacterium isolated from a methanogenic reactor.</title>
        <authorList>
            <person name="Uek A."/>
            <person name="Tonouchi A."/>
            <person name="Kaku N."/>
            <person name="Ueki K."/>
        </authorList>
    </citation>
    <scope>NUCLEOTIDE SEQUENCE [LARGE SCALE GENOMIC DNA]</scope>
    <source>
        <strain evidence="1 2">WR041</strain>
    </source>
</reference>
<evidence type="ECO:0000313" key="2">
    <source>
        <dbReference type="Proteomes" id="UP001319045"/>
    </source>
</evidence>
<dbReference type="InterPro" id="IPR003772">
    <property type="entry name" value="YceD"/>
</dbReference>
<organism evidence="1 2">
    <name type="scientific">Prevotella herbatica</name>
    <dbReference type="NCBI Taxonomy" id="2801997"/>
    <lineage>
        <taxon>Bacteria</taxon>
        <taxon>Pseudomonadati</taxon>
        <taxon>Bacteroidota</taxon>
        <taxon>Bacteroidia</taxon>
        <taxon>Bacteroidales</taxon>
        <taxon>Prevotellaceae</taxon>
        <taxon>Prevotella</taxon>
    </lineage>
</organism>
<dbReference type="Pfam" id="PF02620">
    <property type="entry name" value="YceD"/>
    <property type="match status" value="1"/>
</dbReference>
<dbReference type="Proteomes" id="UP001319045">
    <property type="component" value="Chromosome"/>
</dbReference>